<sequence>MSMLTASELLHAWERGQHATHPERAILLLEVASAAPAPGDLPVGQRDGLLLALRERLFGRSMLCVASCPNCGERLEWSMDTRQFKPFEPSPAELLLEREGYRIRFRVPAGSDLVACAADSDLGTAERRLLEHCVLEAQHNGEAVSVHGLPEDLILALTTTMAEVDPCADLQVQASCPVCLQECPSTFDIVSFLWTELQDWAIRALQEVHILATAYGWSEREILDLSPWRRGLYLQMVGR</sequence>
<dbReference type="EMBL" id="BSDE01000005">
    <property type="protein sequence ID" value="GLH74130.1"/>
    <property type="molecule type" value="Genomic_DNA"/>
</dbReference>
<keyword evidence="2" id="KW-1185">Reference proteome</keyword>
<evidence type="ECO:0000313" key="1">
    <source>
        <dbReference type="EMBL" id="GLH74130.1"/>
    </source>
</evidence>
<dbReference type="Proteomes" id="UP001165069">
    <property type="component" value="Unassembled WGS sequence"/>
</dbReference>
<evidence type="ECO:0008006" key="3">
    <source>
        <dbReference type="Google" id="ProtNLM"/>
    </source>
</evidence>
<accession>A0ABQ5QID6</accession>
<proteinExistence type="predicted"/>
<dbReference type="InterPro" id="IPR024364">
    <property type="entry name" value="Baseplate_phage_T4-like"/>
</dbReference>
<dbReference type="RefSeq" id="WP_285576069.1">
    <property type="nucleotide sequence ID" value="NZ_BSDE01000005.1"/>
</dbReference>
<name>A0ABQ5QID6_9BACT</name>
<evidence type="ECO:0000313" key="2">
    <source>
        <dbReference type="Proteomes" id="UP001165069"/>
    </source>
</evidence>
<reference evidence="1 2" key="1">
    <citation type="journal article" date="2023" name="Antonie Van Leeuwenhoek">
        <title>Mesoterricola silvestris gen. nov., sp. nov., Mesoterricola sediminis sp. nov., Geothrix oryzae sp. nov., Geothrix edaphica sp. nov., Geothrix rubra sp. nov., and Geothrix limicola sp. nov., six novel members of Acidobacteriota isolated from soils.</title>
        <authorList>
            <person name="Itoh H."/>
            <person name="Sugisawa Y."/>
            <person name="Mise K."/>
            <person name="Xu Z."/>
            <person name="Kuniyasu M."/>
            <person name="Ushijima N."/>
            <person name="Kawano K."/>
            <person name="Kobayashi E."/>
            <person name="Shiratori Y."/>
            <person name="Masuda Y."/>
            <person name="Senoo K."/>
        </authorList>
    </citation>
    <scope>NUCLEOTIDE SEQUENCE [LARGE SCALE GENOMIC DNA]</scope>
    <source>
        <strain evidence="1 2">Red804</strain>
    </source>
</reference>
<dbReference type="Pfam" id="PF12322">
    <property type="entry name" value="T4_baseplate"/>
    <property type="match status" value="1"/>
</dbReference>
<comment type="caution">
    <text evidence="1">The sequence shown here is derived from an EMBL/GenBank/DDBJ whole genome shotgun (WGS) entry which is preliminary data.</text>
</comment>
<gene>
    <name evidence="1" type="ORF">GETHLI_26320</name>
</gene>
<organism evidence="1 2">
    <name type="scientific">Geothrix limicola</name>
    <dbReference type="NCBI Taxonomy" id="2927978"/>
    <lineage>
        <taxon>Bacteria</taxon>
        <taxon>Pseudomonadati</taxon>
        <taxon>Acidobacteriota</taxon>
        <taxon>Holophagae</taxon>
        <taxon>Holophagales</taxon>
        <taxon>Holophagaceae</taxon>
        <taxon>Geothrix</taxon>
    </lineage>
</organism>
<protein>
    <recommendedName>
        <fullName evidence="3">Phage baseplate protein</fullName>
    </recommendedName>
</protein>